<dbReference type="EMBL" id="KE123906">
    <property type="protein sequence ID" value="EPB91703.1"/>
    <property type="molecule type" value="Genomic_DNA"/>
</dbReference>
<reference evidence="2" key="1">
    <citation type="submission" date="2013-05" db="EMBL/GenBank/DDBJ databases">
        <title>The Genome sequence of Mucor circinelloides f. circinelloides 1006PhL.</title>
        <authorList>
            <consortium name="The Broad Institute Genomics Platform"/>
            <person name="Cuomo C."/>
            <person name="Earl A."/>
            <person name="Findley K."/>
            <person name="Lee S.C."/>
            <person name="Walker B."/>
            <person name="Young S."/>
            <person name="Zeng Q."/>
            <person name="Gargeya S."/>
            <person name="Fitzgerald M."/>
            <person name="Haas B."/>
            <person name="Abouelleil A."/>
            <person name="Allen A.W."/>
            <person name="Alvarado L."/>
            <person name="Arachchi H.M."/>
            <person name="Berlin A.M."/>
            <person name="Chapman S.B."/>
            <person name="Gainer-Dewar J."/>
            <person name="Goldberg J."/>
            <person name="Griggs A."/>
            <person name="Gujja S."/>
            <person name="Hansen M."/>
            <person name="Howarth C."/>
            <person name="Imamovic A."/>
            <person name="Ireland A."/>
            <person name="Larimer J."/>
            <person name="McCowan C."/>
            <person name="Murphy C."/>
            <person name="Pearson M."/>
            <person name="Poon T.W."/>
            <person name="Priest M."/>
            <person name="Roberts A."/>
            <person name="Saif S."/>
            <person name="Shea T."/>
            <person name="Sisk P."/>
            <person name="Sykes S."/>
            <person name="Wortman J."/>
            <person name="Nusbaum C."/>
            <person name="Birren B."/>
        </authorList>
    </citation>
    <scope>NUCLEOTIDE SEQUENCE [LARGE SCALE GENOMIC DNA]</scope>
    <source>
        <strain evidence="2">1006PhL</strain>
    </source>
</reference>
<dbReference type="InParanoid" id="S2K8G7"/>
<dbReference type="OrthoDB" id="2289902at2759"/>
<organism evidence="1 2">
    <name type="scientific">Mucor circinelloides f. circinelloides (strain 1006PhL)</name>
    <name type="common">Mucormycosis agent</name>
    <name type="synonym">Calyptromyces circinelloides</name>
    <dbReference type="NCBI Taxonomy" id="1220926"/>
    <lineage>
        <taxon>Eukaryota</taxon>
        <taxon>Fungi</taxon>
        <taxon>Fungi incertae sedis</taxon>
        <taxon>Mucoromycota</taxon>
        <taxon>Mucoromycotina</taxon>
        <taxon>Mucoromycetes</taxon>
        <taxon>Mucorales</taxon>
        <taxon>Mucorineae</taxon>
        <taxon>Mucoraceae</taxon>
        <taxon>Mucor</taxon>
    </lineage>
</organism>
<evidence type="ECO:0000313" key="1">
    <source>
        <dbReference type="EMBL" id="EPB91703.1"/>
    </source>
</evidence>
<gene>
    <name evidence="1" type="ORF">HMPREF1544_01414</name>
</gene>
<keyword evidence="2" id="KW-1185">Reference proteome</keyword>
<accession>S2K8G7</accession>
<dbReference type="Proteomes" id="UP000014254">
    <property type="component" value="Unassembled WGS sequence"/>
</dbReference>
<name>S2K8G7_MUCC1</name>
<evidence type="ECO:0000313" key="2">
    <source>
        <dbReference type="Proteomes" id="UP000014254"/>
    </source>
</evidence>
<sequence length="556" mass="62936">MGASASCFQHDLQTQIFDEGRIDRAQSSYFQCDRSLPQCFVQVDAQETTYFYKLASSITGGSKGWCDAGQLFQESSSTILWQKKKSSTKKYATLYEINDGRAPDNNIALFGVNKRRQEVVIIDDGDKSKPNAKKAKRQDVQLNAALEEYLDEVDKTCLKVGAVKNDDVMDEKLFLELLQTGDVELVSEDADNEFERTDDLDKDIKNMFNELGINVEDTFESDKKYESCVIDLVSSSSSSSPSSPETADITRSPILSQAISESYNSQPLEPSSNKSTEAIDILSDSESSSVDELILPEKRPHLLQKYRYITHAYDNKIREEYPSLAMNVYIRSNQNNSCFIDASFELLFNAILPFIDMSCIDSNNNYDCLLKDAFDLYSLQTNLGVDTAIGNVRNFVWNMEEVNGARRMAKSFPKGREGDNAKLLSIFLERLSDVFAKKICAFSSMKCERKISCSAESSNSHTREDYFSNICMLPTTIVKTLREYRGFLDEAERILKDVTNTVSIMGPVIGARHDKLMFTVLDTERRLQRYLCLFDNDDDNYAIYGDPAYVGSEHLY</sequence>
<proteinExistence type="predicted"/>
<dbReference type="AlphaFoldDB" id="S2K8G7"/>
<dbReference type="VEuPathDB" id="FungiDB:HMPREF1544_01414"/>
<protein>
    <submittedName>
        <fullName evidence="1">Uncharacterized protein</fullName>
    </submittedName>
</protein>